<sequence length="142" mass="15846">MRQLDDARMKLGQAQCSSLKCRSAPAAGLLAQSAGRAGDQLNSARWSVGSSDHWVGPGSYRAGKSVPLQARQGFLLHPEHKEKKRKDRELVGFNIQPQEWCEVHKEAVLGEIKGEVMNDPLMGFDSCRHHQKHPPEPKNTRK</sequence>
<organism evidence="2">
    <name type="scientific">Brassica cretica</name>
    <name type="common">Mustard</name>
    <dbReference type="NCBI Taxonomy" id="69181"/>
    <lineage>
        <taxon>Eukaryota</taxon>
        <taxon>Viridiplantae</taxon>
        <taxon>Streptophyta</taxon>
        <taxon>Embryophyta</taxon>
        <taxon>Tracheophyta</taxon>
        <taxon>Spermatophyta</taxon>
        <taxon>Magnoliopsida</taxon>
        <taxon>eudicotyledons</taxon>
        <taxon>Gunneridae</taxon>
        <taxon>Pentapetalae</taxon>
        <taxon>rosids</taxon>
        <taxon>malvids</taxon>
        <taxon>Brassicales</taxon>
        <taxon>Brassicaceae</taxon>
        <taxon>Brassiceae</taxon>
        <taxon>Brassica</taxon>
    </lineage>
</organism>
<evidence type="ECO:0000256" key="1">
    <source>
        <dbReference type="SAM" id="MobiDB-lite"/>
    </source>
</evidence>
<feature type="region of interest" description="Disordered" evidence="1">
    <location>
        <begin position="121"/>
        <end position="142"/>
    </location>
</feature>
<accession>A0A8S9J4P8</accession>
<dbReference type="AlphaFoldDB" id="A0A8S9J4P8"/>
<protein>
    <submittedName>
        <fullName evidence="2">Uncharacterized protein</fullName>
    </submittedName>
</protein>
<feature type="compositionally biased region" description="Basic and acidic residues" evidence="1">
    <location>
        <begin position="133"/>
        <end position="142"/>
    </location>
</feature>
<gene>
    <name evidence="2" type="ORF">F2Q70_00002949</name>
</gene>
<comment type="caution">
    <text evidence="2">The sequence shown here is derived from an EMBL/GenBank/DDBJ whole genome shotgun (WGS) entry which is preliminary data.</text>
</comment>
<proteinExistence type="predicted"/>
<name>A0A8S9J4P8_BRACR</name>
<evidence type="ECO:0000313" key="2">
    <source>
        <dbReference type="EMBL" id="KAF2576246.1"/>
    </source>
</evidence>
<dbReference type="EMBL" id="QGKY02001015">
    <property type="protein sequence ID" value="KAF2576246.1"/>
    <property type="molecule type" value="Genomic_DNA"/>
</dbReference>
<reference evidence="2" key="1">
    <citation type="submission" date="2019-12" db="EMBL/GenBank/DDBJ databases">
        <title>Genome sequencing and annotation of Brassica cretica.</title>
        <authorList>
            <person name="Studholme D.J."/>
            <person name="Sarris P.F."/>
        </authorList>
    </citation>
    <scope>NUCLEOTIDE SEQUENCE</scope>
    <source>
        <strain evidence="2">PFS-102/07</strain>
        <tissue evidence="2">Leaf</tissue>
    </source>
</reference>